<comment type="caution">
    <text evidence="3">The sequence shown here is derived from an EMBL/GenBank/DDBJ whole genome shotgun (WGS) entry which is preliminary data.</text>
</comment>
<gene>
    <name evidence="3" type="primary">Coil</name>
    <name evidence="3" type="ORF">GTO95_0013060</name>
</gene>
<sequence length="337" mass="36188">MAAPTVNAVRVRLYFDYPPPAVADCRMCWLLVDLNQCRVVADLASIIRDRFDFSRRTVLNLSMQDCYLPPTESIHVIRDNDSVRVKVEKVADANGPASCSPRRTWTSPRGGGGAGGRTARPASCSPRRTWTSPRGGGGAGGRTARPASCSLDQGPGGGLGPRGGRGRARAGPRNHVYYNYNGSEQQCDSDALTNSSVVLQNPAADVPKRDYSLLPLLAAPPAVGQLIAFKEGRIVGFDQSTRQLELELLSSAPDPVLLKLPSRWLLSCLGFNRCHPGFPAAPAEPGKFDLVYHTPDGAEIVEYAVSRGSKLTERWDSLLEPRLIVDGAERGPAGAAD</sequence>
<evidence type="ECO:0000313" key="3">
    <source>
        <dbReference type="EMBL" id="MBN3314206.1"/>
    </source>
</evidence>
<dbReference type="InterPro" id="IPR024822">
    <property type="entry name" value="Coilin"/>
</dbReference>
<feature type="region of interest" description="Disordered" evidence="1">
    <location>
        <begin position="93"/>
        <end position="174"/>
    </location>
</feature>
<dbReference type="EMBL" id="JAAWVO010014709">
    <property type="protein sequence ID" value="MBN3314206.1"/>
    <property type="molecule type" value="Genomic_DNA"/>
</dbReference>
<dbReference type="GO" id="GO:0000387">
    <property type="term" value="P:spliceosomal snRNP assembly"/>
    <property type="evidence" value="ECO:0007669"/>
    <property type="project" value="TreeGrafter"/>
</dbReference>
<name>A0A8J7NN90_ATRSP</name>
<evidence type="ECO:0000259" key="2">
    <source>
        <dbReference type="Pfam" id="PF15862"/>
    </source>
</evidence>
<feature type="non-terminal residue" evidence="3">
    <location>
        <position position="337"/>
    </location>
</feature>
<dbReference type="Pfam" id="PF15862">
    <property type="entry name" value="Coilin_N"/>
    <property type="match status" value="1"/>
</dbReference>
<dbReference type="PANTHER" id="PTHR15197">
    <property type="entry name" value="COILIN P80"/>
    <property type="match status" value="1"/>
</dbReference>
<feature type="domain" description="Coilin N-terminal" evidence="2">
    <location>
        <begin position="9"/>
        <end position="93"/>
    </location>
</feature>
<dbReference type="AlphaFoldDB" id="A0A8J7NN90"/>
<feature type="non-terminal residue" evidence="3">
    <location>
        <position position="1"/>
    </location>
</feature>
<evidence type="ECO:0000256" key="1">
    <source>
        <dbReference type="SAM" id="MobiDB-lite"/>
    </source>
</evidence>
<organism evidence="3 4">
    <name type="scientific">Atractosteus spatula</name>
    <name type="common">Alligator gar</name>
    <name type="synonym">Lepisosteus spatula</name>
    <dbReference type="NCBI Taxonomy" id="7917"/>
    <lineage>
        <taxon>Eukaryota</taxon>
        <taxon>Metazoa</taxon>
        <taxon>Chordata</taxon>
        <taxon>Craniata</taxon>
        <taxon>Vertebrata</taxon>
        <taxon>Euteleostomi</taxon>
        <taxon>Actinopterygii</taxon>
        <taxon>Neopterygii</taxon>
        <taxon>Holostei</taxon>
        <taxon>Semionotiformes</taxon>
        <taxon>Lepisosteidae</taxon>
        <taxon>Atractosteus</taxon>
    </lineage>
</organism>
<protein>
    <submittedName>
        <fullName evidence="3">COIL protein</fullName>
    </submittedName>
</protein>
<reference evidence="3" key="1">
    <citation type="journal article" date="2021" name="Cell">
        <title>Tracing the genetic footprints of vertebrate landing in non-teleost ray-finned fishes.</title>
        <authorList>
            <person name="Bi X."/>
            <person name="Wang K."/>
            <person name="Yang L."/>
            <person name="Pan H."/>
            <person name="Jiang H."/>
            <person name="Wei Q."/>
            <person name="Fang M."/>
            <person name="Yu H."/>
            <person name="Zhu C."/>
            <person name="Cai Y."/>
            <person name="He Y."/>
            <person name="Gan X."/>
            <person name="Zeng H."/>
            <person name="Yu D."/>
            <person name="Zhu Y."/>
            <person name="Jiang H."/>
            <person name="Qiu Q."/>
            <person name="Yang H."/>
            <person name="Zhang Y.E."/>
            <person name="Wang W."/>
            <person name="Zhu M."/>
            <person name="He S."/>
            <person name="Zhang G."/>
        </authorList>
    </citation>
    <scope>NUCLEOTIDE SEQUENCE</scope>
    <source>
        <strain evidence="3">Allg_001</strain>
    </source>
</reference>
<feature type="compositionally biased region" description="Gly residues" evidence="1">
    <location>
        <begin position="154"/>
        <end position="163"/>
    </location>
</feature>
<dbReference type="GO" id="GO:0030620">
    <property type="term" value="F:U2 snRNA binding"/>
    <property type="evidence" value="ECO:0007669"/>
    <property type="project" value="TreeGrafter"/>
</dbReference>
<keyword evidence="4" id="KW-1185">Reference proteome</keyword>
<dbReference type="Proteomes" id="UP000736164">
    <property type="component" value="Unassembled WGS sequence"/>
</dbReference>
<accession>A0A8J7NN90</accession>
<dbReference type="GO" id="GO:0015030">
    <property type="term" value="C:Cajal body"/>
    <property type="evidence" value="ECO:0007669"/>
    <property type="project" value="TreeGrafter"/>
</dbReference>
<dbReference type="InterPro" id="IPR031722">
    <property type="entry name" value="Coilin_N"/>
</dbReference>
<evidence type="ECO:0000313" key="4">
    <source>
        <dbReference type="Proteomes" id="UP000736164"/>
    </source>
</evidence>
<proteinExistence type="predicted"/>
<dbReference type="PANTHER" id="PTHR15197:SF0">
    <property type="entry name" value="COILIN"/>
    <property type="match status" value="1"/>
</dbReference>
<dbReference type="GO" id="GO:0030619">
    <property type="term" value="F:U1 snRNA binding"/>
    <property type="evidence" value="ECO:0007669"/>
    <property type="project" value="TreeGrafter"/>
</dbReference>